<evidence type="ECO:0000313" key="1">
    <source>
        <dbReference type="EMBL" id="KAK7308236.1"/>
    </source>
</evidence>
<dbReference type="Proteomes" id="UP001367508">
    <property type="component" value="Unassembled WGS sequence"/>
</dbReference>
<gene>
    <name evidence="1" type="ORF">VNO77_41838</name>
</gene>
<proteinExistence type="predicted"/>
<dbReference type="AlphaFoldDB" id="A0AAN9K1P0"/>
<comment type="caution">
    <text evidence="1">The sequence shown here is derived from an EMBL/GenBank/DDBJ whole genome shotgun (WGS) entry which is preliminary data.</text>
</comment>
<accession>A0AAN9K1P0</accession>
<reference evidence="1 2" key="1">
    <citation type="submission" date="2024-01" db="EMBL/GenBank/DDBJ databases">
        <title>The genomes of 5 underutilized Papilionoideae crops provide insights into root nodulation and disease resistanc.</title>
        <authorList>
            <person name="Jiang F."/>
        </authorList>
    </citation>
    <scope>NUCLEOTIDE SEQUENCE [LARGE SCALE GENOMIC DNA]</scope>
    <source>
        <strain evidence="1">LVBAO_FW01</strain>
        <tissue evidence="1">Leaves</tissue>
    </source>
</reference>
<name>A0AAN9K1P0_CANGL</name>
<evidence type="ECO:0000313" key="2">
    <source>
        <dbReference type="Proteomes" id="UP001367508"/>
    </source>
</evidence>
<keyword evidence="2" id="KW-1185">Reference proteome</keyword>
<protein>
    <submittedName>
        <fullName evidence="1">Uncharacterized protein</fullName>
    </submittedName>
</protein>
<organism evidence="1 2">
    <name type="scientific">Canavalia gladiata</name>
    <name type="common">Sword bean</name>
    <name type="synonym">Dolichos gladiatus</name>
    <dbReference type="NCBI Taxonomy" id="3824"/>
    <lineage>
        <taxon>Eukaryota</taxon>
        <taxon>Viridiplantae</taxon>
        <taxon>Streptophyta</taxon>
        <taxon>Embryophyta</taxon>
        <taxon>Tracheophyta</taxon>
        <taxon>Spermatophyta</taxon>
        <taxon>Magnoliopsida</taxon>
        <taxon>eudicotyledons</taxon>
        <taxon>Gunneridae</taxon>
        <taxon>Pentapetalae</taxon>
        <taxon>rosids</taxon>
        <taxon>fabids</taxon>
        <taxon>Fabales</taxon>
        <taxon>Fabaceae</taxon>
        <taxon>Papilionoideae</taxon>
        <taxon>50 kb inversion clade</taxon>
        <taxon>NPAAA clade</taxon>
        <taxon>indigoferoid/millettioid clade</taxon>
        <taxon>Phaseoleae</taxon>
        <taxon>Canavalia</taxon>
    </lineage>
</organism>
<sequence length="135" mass="15398">MTMDSRKTGQSRVESGIAMMDLIFGIASRELGISWTTLHIVLTFDAQFTLYPGERTIRERCHLNWSFPEQSLSVFILTAIPPWPSPKDFLTRRIGPCRFEVAVTDQSNADCNLLSFTWIFNWAEQSGPRKISLVV</sequence>
<dbReference type="EMBL" id="JAYMYQ010000010">
    <property type="protein sequence ID" value="KAK7308236.1"/>
    <property type="molecule type" value="Genomic_DNA"/>
</dbReference>